<proteinExistence type="inferred from homology"/>
<dbReference type="Pfam" id="PF08031">
    <property type="entry name" value="BBE"/>
    <property type="match status" value="1"/>
</dbReference>
<feature type="signal peptide" evidence="6">
    <location>
        <begin position="1"/>
        <end position="21"/>
    </location>
</feature>
<dbReference type="AlphaFoldDB" id="A0A0G2GL66"/>
<feature type="chain" id="PRO_5002544851" evidence="6">
    <location>
        <begin position="22"/>
        <end position="612"/>
    </location>
</feature>
<sequence length="612" mass="64697">MFKPTNLLALLLLLSNTGVHAAPKKCKTTPLDASWPTDAEWAALNATIDGTLLRTSPVASSCWPGNPFDSRYTCDEVTANWTSGVFHAAQPESIDYPVFANNSCLPPGASGYDASRGCERGGMAEYVVNATKAEHVATAMKWAVERDVRVTVKGTGHEMNGRSSGAYSLSIWTRNFNHITHHPTWTLPDNTTTIPHALAIGSGNSWGAVLSFALSHGRVVTTGQDGSVGPGGWTQGGGGHGPLSRTHGLGAHQVLQMTVVTSTGEVLVADDARHADLFWALRGGGAGSFGVVLEFVVATHPAPARVVMGTLAVVPREGVEAGVDASWRAAATLLARLPDLQDAGFAGAAMLATGEAVRTFVPALTRRTDGVTVTQVLWAFDVAKEEADALVGPVVEAIRAVDGGEALTVSWEAGNQTDYETFYASISGSNAAGAGGIVSSHLLGRKALVDTPVGEVAGYLRDGVLLAQNATAGTYVTIGLQGGPGVRAVSEERWGAVNPVWRDAYLHVIATGADMDATAPGGPKKALSDAAEWLEEHKEKMWREWAPDMGAYMNEGNPYNSAWKHDFYGSTYDKLVEVKKKYDPSEGLYVLSAAGMEDWEYDMDSGKLCKNA</sequence>
<comment type="similarity">
    <text evidence="2">Belongs to the oxygen-dependent FAD-linked oxidoreductase family.</text>
</comment>
<keyword evidence="3" id="KW-0285">Flavoprotein</keyword>
<dbReference type="PROSITE" id="PS51387">
    <property type="entry name" value="FAD_PCMH"/>
    <property type="match status" value="1"/>
</dbReference>
<evidence type="ECO:0000256" key="2">
    <source>
        <dbReference type="ARBA" id="ARBA00005466"/>
    </source>
</evidence>
<dbReference type="GO" id="GO:0071949">
    <property type="term" value="F:FAD binding"/>
    <property type="evidence" value="ECO:0007669"/>
    <property type="project" value="InterPro"/>
</dbReference>
<keyword evidence="5" id="KW-0560">Oxidoreductase</keyword>
<dbReference type="InterPro" id="IPR016169">
    <property type="entry name" value="FAD-bd_PCMH_sub2"/>
</dbReference>
<evidence type="ECO:0000259" key="7">
    <source>
        <dbReference type="PROSITE" id="PS51387"/>
    </source>
</evidence>
<dbReference type="GO" id="GO:0016491">
    <property type="term" value="F:oxidoreductase activity"/>
    <property type="evidence" value="ECO:0007669"/>
    <property type="project" value="UniProtKB-KW"/>
</dbReference>
<reference evidence="8 9" key="1">
    <citation type="submission" date="2015-03" db="EMBL/GenBank/DDBJ databases">
        <authorList>
            <person name="Morales-Cruz A."/>
            <person name="Amrine K.C."/>
            <person name="Cantu D."/>
        </authorList>
    </citation>
    <scope>NUCLEOTIDE SEQUENCE [LARGE SCALE GENOMIC DNA]</scope>
    <source>
        <strain evidence="8">DS831</strain>
    </source>
</reference>
<evidence type="ECO:0000256" key="3">
    <source>
        <dbReference type="ARBA" id="ARBA00022630"/>
    </source>
</evidence>
<comment type="cofactor">
    <cofactor evidence="1">
        <name>FAD</name>
        <dbReference type="ChEBI" id="CHEBI:57692"/>
    </cofactor>
</comment>
<dbReference type="PANTHER" id="PTHR42973:SF39">
    <property type="entry name" value="FAD-BINDING PCMH-TYPE DOMAIN-CONTAINING PROTEIN"/>
    <property type="match status" value="1"/>
</dbReference>
<dbReference type="SUPFAM" id="SSF56176">
    <property type="entry name" value="FAD-binding/transporter-associated domain-like"/>
    <property type="match status" value="1"/>
</dbReference>
<dbReference type="Pfam" id="PF01565">
    <property type="entry name" value="FAD_binding_4"/>
    <property type="match status" value="1"/>
</dbReference>
<evidence type="ECO:0000256" key="5">
    <source>
        <dbReference type="ARBA" id="ARBA00023002"/>
    </source>
</evidence>
<dbReference type="InterPro" id="IPR050416">
    <property type="entry name" value="FAD-linked_Oxidoreductase"/>
</dbReference>
<accession>A0A0G2GL66</accession>
<dbReference type="InterPro" id="IPR036318">
    <property type="entry name" value="FAD-bd_PCMH-like_sf"/>
</dbReference>
<dbReference type="Gene3D" id="3.30.465.10">
    <property type="match status" value="2"/>
</dbReference>
<keyword evidence="6" id="KW-0732">Signal</keyword>
<comment type="caution">
    <text evidence="8">The sequence shown here is derived from an EMBL/GenBank/DDBJ whole genome shotgun (WGS) entry which is preliminary data.</text>
</comment>
<gene>
    <name evidence="8" type="ORF">UCDDS831_g06272</name>
</gene>
<evidence type="ECO:0000256" key="4">
    <source>
        <dbReference type="ARBA" id="ARBA00022827"/>
    </source>
</evidence>
<evidence type="ECO:0000256" key="6">
    <source>
        <dbReference type="SAM" id="SignalP"/>
    </source>
</evidence>
<keyword evidence="4" id="KW-0274">FAD</keyword>
<evidence type="ECO:0000313" key="8">
    <source>
        <dbReference type="EMBL" id="KKY17655.1"/>
    </source>
</evidence>
<dbReference type="EMBL" id="LAQI01000146">
    <property type="protein sequence ID" value="KKY17655.1"/>
    <property type="molecule type" value="Genomic_DNA"/>
</dbReference>
<evidence type="ECO:0000313" key="9">
    <source>
        <dbReference type="Proteomes" id="UP000034182"/>
    </source>
</evidence>
<dbReference type="Proteomes" id="UP000034182">
    <property type="component" value="Unassembled WGS sequence"/>
</dbReference>
<dbReference type="InterPro" id="IPR016166">
    <property type="entry name" value="FAD-bd_PCMH"/>
</dbReference>
<feature type="domain" description="FAD-binding PCMH-type" evidence="7">
    <location>
        <begin position="119"/>
        <end position="302"/>
    </location>
</feature>
<dbReference type="InterPro" id="IPR006094">
    <property type="entry name" value="Oxid_FAD_bind_N"/>
</dbReference>
<evidence type="ECO:0000256" key="1">
    <source>
        <dbReference type="ARBA" id="ARBA00001974"/>
    </source>
</evidence>
<name>A0A0G2GL66_9PEZI</name>
<organism evidence="8 9">
    <name type="scientific">Diplodia seriata</name>
    <dbReference type="NCBI Taxonomy" id="420778"/>
    <lineage>
        <taxon>Eukaryota</taxon>
        <taxon>Fungi</taxon>
        <taxon>Dikarya</taxon>
        <taxon>Ascomycota</taxon>
        <taxon>Pezizomycotina</taxon>
        <taxon>Dothideomycetes</taxon>
        <taxon>Dothideomycetes incertae sedis</taxon>
        <taxon>Botryosphaeriales</taxon>
        <taxon>Botryosphaeriaceae</taxon>
        <taxon>Diplodia</taxon>
    </lineage>
</organism>
<dbReference type="InterPro" id="IPR012951">
    <property type="entry name" value="BBE"/>
</dbReference>
<protein>
    <submittedName>
        <fullName evidence="8">Putative isoamyl alcohol</fullName>
    </submittedName>
</protein>
<dbReference type="PANTHER" id="PTHR42973">
    <property type="entry name" value="BINDING OXIDOREDUCTASE, PUTATIVE (AFU_ORTHOLOGUE AFUA_1G17690)-RELATED"/>
    <property type="match status" value="1"/>
</dbReference>
<reference evidence="8 9" key="2">
    <citation type="submission" date="2015-05" db="EMBL/GenBank/DDBJ databases">
        <title>Distinctive expansion of gene families associated with plant cell wall degradation and secondary metabolism in the genomes of grapevine trunk pathogens.</title>
        <authorList>
            <person name="Lawrence D.P."/>
            <person name="Travadon R."/>
            <person name="Rolshausen P.E."/>
            <person name="Baumgartner K."/>
        </authorList>
    </citation>
    <scope>NUCLEOTIDE SEQUENCE [LARGE SCALE GENOMIC DNA]</scope>
    <source>
        <strain evidence="8">DS831</strain>
    </source>
</reference>